<name>A0A2P5AHI8_PARAD</name>
<proteinExistence type="predicted"/>
<gene>
    <name evidence="2" type="ORF">PanWU01x14_331970</name>
</gene>
<dbReference type="Proteomes" id="UP000237105">
    <property type="component" value="Unassembled WGS sequence"/>
</dbReference>
<dbReference type="OrthoDB" id="1644187at2759"/>
<keyword evidence="3" id="KW-1185">Reference proteome</keyword>
<dbReference type="AlphaFoldDB" id="A0A2P5AHI8"/>
<evidence type="ECO:0000313" key="2">
    <source>
        <dbReference type="EMBL" id="PON35991.1"/>
    </source>
</evidence>
<reference evidence="3" key="1">
    <citation type="submission" date="2016-06" db="EMBL/GenBank/DDBJ databases">
        <title>Parallel loss of symbiosis genes in relatives of nitrogen-fixing non-legume Parasponia.</title>
        <authorList>
            <person name="Van Velzen R."/>
            <person name="Holmer R."/>
            <person name="Bu F."/>
            <person name="Rutten L."/>
            <person name="Van Zeijl A."/>
            <person name="Liu W."/>
            <person name="Santuari L."/>
            <person name="Cao Q."/>
            <person name="Sharma T."/>
            <person name="Shen D."/>
            <person name="Roswanjaya Y."/>
            <person name="Wardhani T."/>
            <person name="Kalhor M.S."/>
            <person name="Jansen J."/>
            <person name="Van den Hoogen J."/>
            <person name="Gungor B."/>
            <person name="Hartog M."/>
            <person name="Hontelez J."/>
            <person name="Verver J."/>
            <person name="Yang W.-C."/>
            <person name="Schijlen E."/>
            <person name="Repin R."/>
            <person name="Schilthuizen M."/>
            <person name="Schranz E."/>
            <person name="Heidstra R."/>
            <person name="Miyata K."/>
            <person name="Fedorova E."/>
            <person name="Kohlen W."/>
            <person name="Bisseling T."/>
            <person name="Smit S."/>
            <person name="Geurts R."/>
        </authorList>
    </citation>
    <scope>NUCLEOTIDE SEQUENCE [LARGE SCALE GENOMIC DNA]</scope>
    <source>
        <strain evidence="3">cv. WU1-14</strain>
    </source>
</reference>
<keyword evidence="1" id="KW-0472">Membrane</keyword>
<feature type="transmembrane region" description="Helical" evidence="1">
    <location>
        <begin position="12"/>
        <end position="32"/>
    </location>
</feature>
<keyword evidence="1" id="KW-0812">Transmembrane</keyword>
<accession>A0A2P5AHI8</accession>
<organism evidence="2 3">
    <name type="scientific">Parasponia andersonii</name>
    <name type="common">Sponia andersonii</name>
    <dbReference type="NCBI Taxonomy" id="3476"/>
    <lineage>
        <taxon>Eukaryota</taxon>
        <taxon>Viridiplantae</taxon>
        <taxon>Streptophyta</taxon>
        <taxon>Embryophyta</taxon>
        <taxon>Tracheophyta</taxon>
        <taxon>Spermatophyta</taxon>
        <taxon>Magnoliopsida</taxon>
        <taxon>eudicotyledons</taxon>
        <taxon>Gunneridae</taxon>
        <taxon>Pentapetalae</taxon>
        <taxon>rosids</taxon>
        <taxon>fabids</taxon>
        <taxon>Rosales</taxon>
        <taxon>Cannabaceae</taxon>
        <taxon>Parasponia</taxon>
    </lineage>
</organism>
<dbReference type="EMBL" id="JXTB01000588">
    <property type="protein sequence ID" value="PON35991.1"/>
    <property type="molecule type" value="Genomic_DNA"/>
</dbReference>
<sequence length="172" mass="19840">MMVTTIMIAFRAVLKTCVYMICRIWLLISWFLDGFELLGVGFGYNSRNNDYKVVVVKSLTREQSPYRAEFFRKIPLPEDIEDPANYSNENPAVLTMITVRNESVALLFYCEEVPVVIHMPMMEDSGGDENGSCCWGRRMNIGPIEVAFWNDDNSYCSYLCEKFGFCAFRRGQ</sequence>
<evidence type="ECO:0000313" key="3">
    <source>
        <dbReference type="Proteomes" id="UP000237105"/>
    </source>
</evidence>
<protein>
    <submittedName>
        <fullName evidence="2">Uncharacterized protein</fullName>
    </submittedName>
</protein>
<keyword evidence="1" id="KW-1133">Transmembrane helix</keyword>
<evidence type="ECO:0000256" key="1">
    <source>
        <dbReference type="SAM" id="Phobius"/>
    </source>
</evidence>
<comment type="caution">
    <text evidence="2">The sequence shown here is derived from an EMBL/GenBank/DDBJ whole genome shotgun (WGS) entry which is preliminary data.</text>
</comment>